<dbReference type="InterPro" id="IPR004360">
    <property type="entry name" value="Glyas_Fos-R_dOase_dom"/>
</dbReference>
<name>A0ABT6FUR6_9FLAO</name>
<dbReference type="PROSITE" id="PS51819">
    <property type="entry name" value="VOC"/>
    <property type="match status" value="1"/>
</dbReference>
<dbReference type="EMBL" id="JAPMUA010000005">
    <property type="protein sequence ID" value="MDG3587018.1"/>
    <property type="molecule type" value="Genomic_DNA"/>
</dbReference>
<protein>
    <submittedName>
        <fullName evidence="2">VOC family protein</fullName>
    </submittedName>
</protein>
<dbReference type="CDD" id="cd06587">
    <property type="entry name" value="VOC"/>
    <property type="match status" value="1"/>
</dbReference>
<accession>A0ABT6FUR6</accession>
<dbReference type="Gene3D" id="3.10.180.10">
    <property type="entry name" value="2,3-Dihydroxybiphenyl 1,2-Dioxygenase, domain 1"/>
    <property type="match status" value="1"/>
</dbReference>
<evidence type="ECO:0000313" key="2">
    <source>
        <dbReference type="EMBL" id="MDG3587018.1"/>
    </source>
</evidence>
<dbReference type="Proteomes" id="UP001153642">
    <property type="component" value="Unassembled WGS sequence"/>
</dbReference>
<gene>
    <name evidence="2" type="ORF">OSR52_14175</name>
</gene>
<evidence type="ECO:0000259" key="1">
    <source>
        <dbReference type="PROSITE" id="PS51819"/>
    </source>
</evidence>
<dbReference type="SUPFAM" id="SSF54593">
    <property type="entry name" value="Glyoxalase/Bleomycin resistance protein/Dihydroxybiphenyl dioxygenase"/>
    <property type="match status" value="1"/>
</dbReference>
<dbReference type="Pfam" id="PF00903">
    <property type="entry name" value="Glyoxalase"/>
    <property type="match status" value="1"/>
</dbReference>
<evidence type="ECO:0000313" key="3">
    <source>
        <dbReference type="Proteomes" id="UP001153642"/>
    </source>
</evidence>
<dbReference type="InterPro" id="IPR037523">
    <property type="entry name" value="VOC_core"/>
</dbReference>
<organism evidence="2 3">
    <name type="scientific">Galbibacter pacificus</name>
    <dbReference type="NCBI Taxonomy" id="2996052"/>
    <lineage>
        <taxon>Bacteria</taxon>
        <taxon>Pseudomonadati</taxon>
        <taxon>Bacteroidota</taxon>
        <taxon>Flavobacteriia</taxon>
        <taxon>Flavobacteriales</taxon>
        <taxon>Flavobacteriaceae</taxon>
        <taxon>Galbibacter</taxon>
    </lineage>
</organism>
<keyword evidence="3" id="KW-1185">Reference proteome</keyword>
<reference evidence="2" key="1">
    <citation type="submission" date="2022-11" db="EMBL/GenBank/DDBJ databases">
        <title>High-quality draft genome sequence of Galbibacter sp. strain CMA-7.</title>
        <authorList>
            <person name="Wei L."/>
            <person name="Dong C."/>
            <person name="Shao Z."/>
        </authorList>
    </citation>
    <scope>NUCLEOTIDE SEQUENCE</scope>
    <source>
        <strain evidence="2">CMA-7</strain>
    </source>
</reference>
<dbReference type="InterPro" id="IPR029068">
    <property type="entry name" value="Glyas_Bleomycin-R_OHBP_Dase"/>
</dbReference>
<dbReference type="RefSeq" id="WP_277900716.1">
    <property type="nucleotide sequence ID" value="NZ_JAPMUA010000005.1"/>
</dbReference>
<proteinExistence type="predicted"/>
<comment type="caution">
    <text evidence="2">The sequence shown here is derived from an EMBL/GenBank/DDBJ whole genome shotgun (WGS) entry which is preliminary data.</text>
</comment>
<sequence length="128" mass="14266">MLNETSTFSSFSVHDIDEAKQFYGDKLGLDTSVNEMGTLELHLKGGNEVIAYPKGDAHQAANFTVLNFTVNNIDDAVEFLVSIGIKMEQYEYPKTDKRGIFRSSNKNEGPNIAWFKDPSGNILSVIEE</sequence>
<feature type="domain" description="VOC" evidence="1">
    <location>
        <begin position="4"/>
        <end position="128"/>
    </location>
</feature>